<feature type="domain" description="Acyltransferase 3" evidence="2">
    <location>
        <begin position="7"/>
        <end position="335"/>
    </location>
</feature>
<proteinExistence type="predicted"/>
<feature type="transmembrane region" description="Helical" evidence="1">
    <location>
        <begin position="12"/>
        <end position="29"/>
    </location>
</feature>
<evidence type="ECO:0000256" key="1">
    <source>
        <dbReference type="SAM" id="Phobius"/>
    </source>
</evidence>
<evidence type="ECO:0000313" key="3">
    <source>
        <dbReference type="EMBL" id="SHO63346.1"/>
    </source>
</evidence>
<feature type="transmembrane region" description="Helical" evidence="1">
    <location>
        <begin position="190"/>
        <end position="208"/>
    </location>
</feature>
<dbReference type="STRING" id="1073327.SAMN04488108_2691"/>
<keyword evidence="1" id="KW-0472">Membrane</keyword>
<dbReference type="RefSeq" id="WP_073572304.1">
    <property type="nucleotide sequence ID" value="NZ_FRXN01000003.1"/>
</dbReference>
<evidence type="ECO:0000259" key="2">
    <source>
        <dbReference type="Pfam" id="PF01757"/>
    </source>
</evidence>
<dbReference type="GO" id="GO:0000271">
    <property type="term" value="P:polysaccharide biosynthetic process"/>
    <property type="evidence" value="ECO:0007669"/>
    <property type="project" value="TreeGrafter"/>
</dbReference>
<feature type="transmembrane region" description="Helical" evidence="1">
    <location>
        <begin position="49"/>
        <end position="66"/>
    </location>
</feature>
<dbReference type="GO" id="GO:0016020">
    <property type="term" value="C:membrane"/>
    <property type="evidence" value="ECO:0007669"/>
    <property type="project" value="TreeGrafter"/>
</dbReference>
<keyword evidence="1" id="KW-1133">Transmembrane helix</keyword>
<dbReference type="GO" id="GO:0016787">
    <property type="term" value="F:hydrolase activity"/>
    <property type="evidence" value="ECO:0007669"/>
    <property type="project" value="UniProtKB-KW"/>
</dbReference>
<evidence type="ECO:0000313" key="4">
    <source>
        <dbReference type="Proteomes" id="UP000184609"/>
    </source>
</evidence>
<keyword evidence="4" id="KW-1185">Reference proteome</keyword>
<dbReference type="Pfam" id="PF01757">
    <property type="entry name" value="Acyl_transf_3"/>
    <property type="match status" value="1"/>
</dbReference>
<feature type="transmembrane region" description="Helical" evidence="1">
    <location>
        <begin position="87"/>
        <end position="104"/>
    </location>
</feature>
<keyword evidence="3" id="KW-0012">Acyltransferase</keyword>
<dbReference type="Proteomes" id="UP000184609">
    <property type="component" value="Unassembled WGS sequence"/>
</dbReference>
<keyword evidence="3" id="KW-0808">Transferase</keyword>
<name>A0A1M7ZF89_9BACT</name>
<dbReference type="InterPro" id="IPR002656">
    <property type="entry name" value="Acyl_transf_3_dom"/>
</dbReference>
<dbReference type="EMBL" id="FRXN01000003">
    <property type="protein sequence ID" value="SHO63346.1"/>
    <property type="molecule type" value="Genomic_DNA"/>
</dbReference>
<dbReference type="AlphaFoldDB" id="A0A1M7ZF89"/>
<feature type="transmembrane region" description="Helical" evidence="1">
    <location>
        <begin position="220"/>
        <end position="242"/>
    </location>
</feature>
<gene>
    <name evidence="3" type="ORF">SAMN04488108_2691</name>
</gene>
<protein>
    <submittedName>
        <fullName evidence="3">Peptidoglycan/LPS O-acetylase OafA/YrhL, contains acyltransferase and SGNH-hydrolase domains</fullName>
    </submittedName>
</protein>
<keyword evidence="3" id="KW-0378">Hydrolase</keyword>
<keyword evidence="1" id="KW-0812">Transmembrane</keyword>
<dbReference type="PANTHER" id="PTHR23028">
    <property type="entry name" value="ACETYLTRANSFERASE"/>
    <property type="match status" value="1"/>
</dbReference>
<feature type="transmembrane region" description="Helical" evidence="1">
    <location>
        <begin position="166"/>
        <end position="184"/>
    </location>
</feature>
<dbReference type="InterPro" id="IPR050879">
    <property type="entry name" value="Acyltransferase_3"/>
</dbReference>
<feature type="transmembrane region" description="Helical" evidence="1">
    <location>
        <begin position="248"/>
        <end position="272"/>
    </location>
</feature>
<feature type="transmembrane region" description="Helical" evidence="1">
    <location>
        <begin position="315"/>
        <end position="339"/>
    </location>
</feature>
<feature type="transmembrane region" description="Helical" evidence="1">
    <location>
        <begin position="293"/>
        <end position="309"/>
    </location>
</feature>
<accession>A0A1M7ZF89</accession>
<reference evidence="4" key="1">
    <citation type="submission" date="2016-12" db="EMBL/GenBank/DDBJ databases">
        <authorList>
            <person name="Varghese N."/>
            <person name="Submissions S."/>
        </authorList>
    </citation>
    <scope>NUCLEOTIDE SEQUENCE [LARGE SCALE GENOMIC DNA]</scope>
    <source>
        <strain evidence="4">DSM 25035</strain>
    </source>
</reference>
<organism evidence="3 4">
    <name type="scientific">Algoriphagus zhangzhouensis</name>
    <dbReference type="NCBI Taxonomy" id="1073327"/>
    <lineage>
        <taxon>Bacteria</taxon>
        <taxon>Pseudomonadati</taxon>
        <taxon>Bacteroidota</taxon>
        <taxon>Cytophagia</taxon>
        <taxon>Cytophagales</taxon>
        <taxon>Cyclobacteriaceae</taxon>
        <taxon>Algoriphagus</taxon>
    </lineage>
</organism>
<dbReference type="OrthoDB" id="9796461at2"/>
<dbReference type="PANTHER" id="PTHR23028:SF53">
    <property type="entry name" value="ACYL_TRANSF_3 DOMAIN-CONTAINING PROTEIN"/>
    <property type="match status" value="1"/>
</dbReference>
<sequence>MILRHYKNLDGVRGVAALMIIVFHFFALTDYNSNTYHLMEKITPFGKSGVTLFFVLSGFLISRILFNTKTDKNYFSNFYLRRSLRIFPLYYFSLILFYIFYPIIFNNPVASLKDIVVFATYFQTFPITFNWPIEGPGHFWSLSVEEHFYLIWPVLIYFLSEKSIKTSIFILLIGSFIFRIILSNQGYDPFYFSFTNFDSLSLGALTALMERNKKFTSSTFLKPISYFLLTTIGITAMVYIIFNGKEIHMITSLKLTLISVIYFLGISLLILLKPQNLINKTLEAKPLSFFGKISYGTYVYHIFIIQIVRDMIPTSIWFLDLIIVILFSTLIAFLSYNLFEIRFLKLKNNFTYSGPNLKDAKIRVS</sequence>
<dbReference type="GO" id="GO:0016747">
    <property type="term" value="F:acyltransferase activity, transferring groups other than amino-acyl groups"/>
    <property type="evidence" value="ECO:0007669"/>
    <property type="project" value="InterPro"/>
</dbReference>